<evidence type="ECO:0000313" key="3">
    <source>
        <dbReference type="Proteomes" id="UP000016496"/>
    </source>
</evidence>
<proteinExistence type="predicted"/>
<accession>U2DVW6</accession>
<sequence length="74" mass="8554">MRASQRGQISRTAERSRQKPEKIKSSSSFPPGKQKFPRWDNKVSPRGNYCFPQGKLLKLRMLLSFIPYNPDKSA</sequence>
<dbReference type="AlphaFoldDB" id="U2DVW6"/>
<organism evidence="2 3">
    <name type="scientific">Bacteroides pyogenes F0041</name>
    <dbReference type="NCBI Taxonomy" id="1321819"/>
    <lineage>
        <taxon>Bacteria</taxon>
        <taxon>Pseudomonadati</taxon>
        <taxon>Bacteroidota</taxon>
        <taxon>Bacteroidia</taxon>
        <taxon>Bacteroidales</taxon>
        <taxon>Bacteroidaceae</taxon>
        <taxon>Bacteroides</taxon>
    </lineage>
</organism>
<name>U2DVW6_9BACE</name>
<gene>
    <name evidence="2" type="ORF">HMPREF1981_01364</name>
</gene>
<dbReference type="HOGENOM" id="CLU_2680069_0_0_10"/>
<feature type="region of interest" description="Disordered" evidence="1">
    <location>
        <begin position="1"/>
        <end position="46"/>
    </location>
</feature>
<evidence type="ECO:0000256" key="1">
    <source>
        <dbReference type="SAM" id="MobiDB-lite"/>
    </source>
</evidence>
<dbReference type="Proteomes" id="UP000016496">
    <property type="component" value="Unassembled WGS sequence"/>
</dbReference>
<evidence type="ECO:0000313" key="2">
    <source>
        <dbReference type="EMBL" id="ERI85777.1"/>
    </source>
</evidence>
<comment type="caution">
    <text evidence="2">The sequence shown here is derived from an EMBL/GenBank/DDBJ whole genome shotgun (WGS) entry which is preliminary data.</text>
</comment>
<dbReference type="EMBL" id="AWSV01000076">
    <property type="protein sequence ID" value="ERI85777.1"/>
    <property type="molecule type" value="Genomic_DNA"/>
</dbReference>
<feature type="compositionally biased region" description="Basic and acidic residues" evidence="1">
    <location>
        <begin position="12"/>
        <end position="24"/>
    </location>
</feature>
<dbReference type="PATRIC" id="fig|1321819.3.peg.1249"/>
<feature type="compositionally biased region" description="Polar residues" evidence="1">
    <location>
        <begin position="1"/>
        <end position="11"/>
    </location>
</feature>
<reference evidence="2 3" key="1">
    <citation type="submission" date="2013-08" db="EMBL/GenBank/DDBJ databases">
        <authorList>
            <person name="Weinstock G."/>
            <person name="Sodergren E."/>
            <person name="Wylie T."/>
            <person name="Fulton L."/>
            <person name="Fulton R."/>
            <person name="Fronick C."/>
            <person name="O'Laughlin M."/>
            <person name="Godfrey J."/>
            <person name="Miner T."/>
            <person name="Herter B."/>
            <person name="Appelbaum E."/>
            <person name="Cordes M."/>
            <person name="Lek S."/>
            <person name="Wollam A."/>
            <person name="Pepin K.H."/>
            <person name="Palsikar V.B."/>
            <person name="Mitreva M."/>
            <person name="Wilson R.K."/>
        </authorList>
    </citation>
    <scope>NUCLEOTIDE SEQUENCE [LARGE SCALE GENOMIC DNA]</scope>
    <source>
        <strain evidence="2 3">F0041</strain>
    </source>
</reference>
<protein>
    <submittedName>
        <fullName evidence="2">Uncharacterized protein</fullName>
    </submittedName>
</protein>